<dbReference type="InParanoid" id="A0A3Q7HYU9"/>
<evidence type="ECO:0000313" key="3">
    <source>
        <dbReference type="Proteomes" id="UP000004994"/>
    </source>
</evidence>
<feature type="transmembrane region" description="Helical" evidence="1">
    <location>
        <begin position="6"/>
        <end position="25"/>
    </location>
</feature>
<dbReference type="AlphaFoldDB" id="A0A3Q7HYU9"/>
<protein>
    <submittedName>
        <fullName evidence="2">Uncharacterized protein</fullName>
    </submittedName>
</protein>
<keyword evidence="1" id="KW-1133">Transmembrane helix</keyword>
<dbReference type="EnsemblPlants" id="Solyc09g008917.1.1">
    <property type="protein sequence ID" value="Solyc09g008917.1.1.1"/>
    <property type="gene ID" value="Solyc09g008917.1"/>
</dbReference>
<organism evidence="2">
    <name type="scientific">Solanum lycopersicum</name>
    <name type="common">Tomato</name>
    <name type="synonym">Lycopersicon esculentum</name>
    <dbReference type="NCBI Taxonomy" id="4081"/>
    <lineage>
        <taxon>Eukaryota</taxon>
        <taxon>Viridiplantae</taxon>
        <taxon>Streptophyta</taxon>
        <taxon>Embryophyta</taxon>
        <taxon>Tracheophyta</taxon>
        <taxon>Spermatophyta</taxon>
        <taxon>Magnoliopsida</taxon>
        <taxon>eudicotyledons</taxon>
        <taxon>Gunneridae</taxon>
        <taxon>Pentapetalae</taxon>
        <taxon>asterids</taxon>
        <taxon>lamiids</taxon>
        <taxon>Solanales</taxon>
        <taxon>Solanaceae</taxon>
        <taxon>Solanoideae</taxon>
        <taxon>Solaneae</taxon>
        <taxon>Solanum</taxon>
        <taxon>Solanum subgen. Lycopersicon</taxon>
    </lineage>
</organism>
<dbReference type="Proteomes" id="UP000004994">
    <property type="component" value="Chromosome 9"/>
</dbReference>
<accession>A0A3Q7HYU9</accession>
<keyword evidence="1" id="KW-0472">Membrane</keyword>
<keyword evidence="3" id="KW-1185">Reference proteome</keyword>
<sequence>MDWEFNFYILCSTIIFLLAFIFLIYQKNSSFSKYNLPPGPNGLPIFGNYLILLDQNHTKKLQV</sequence>
<reference evidence="2" key="2">
    <citation type="submission" date="2019-01" db="UniProtKB">
        <authorList>
            <consortium name="EnsemblPlants"/>
        </authorList>
    </citation>
    <scope>IDENTIFICATION</scope>
    <source>
        <strain evidence="2">cv. Heinz 1706</strain>
    </source>
</reference>
<dbReference type="Gramene" id="Solyc09g008917.1.1">
    <property type="protein sequence ID" value="Solyc09g008917.1.1.1"/>
    <property type="gene ID" value="Solyc09g008917.1"/>
</dbReference>
<evidence type="ECO:0000313" key="2">
    <source>
        <dbReference type="EnsemblPlants" id="Solyc09g008917.1.1.1"/>
    </source>
</evidence>
<name>A0A3Q7HYU9_SOLLC</name>
<reference evidence="2" key="1">
    <citation type="journal article" date="2012" name="Nature">
        <title>The tomato genome sequence provides insights into fleshy fruit evolution.</title>
        <authorList>
            <consortium name="Tomato Genome Consortium"/>
        </authorList>
    </citation>
    <scope>NUCLEOTIDE SEQUENCE [LARGE SCALE GENOMIC DNA]</scope>
    <source>
        <strain evidence="2">cv. Heinz 1706</strain>
    </source>
</reference>
<evidence type="ECO:0000256" key="1">
    <source>
        <dbReference type="SAM" id="Phobius"/>
    </source>
</evidence>
<proteinExistence type="predicted"/>
<keyword evidence="1" id="KW-0812">Transmembrane</keyword>